<name>A0A8X6HCA6_TRICU</name>
<protein>
    <submittedName>
        <fullName evidence="2">Uncharacterized protein</fullName>
    </submittedName>
</protein>
<accession>A0A8X6HCA6</accession>
<keyword evidence="3" id="KW-1185">Reference proteome</keyword>
<keyword evidence="1" id="KW-0472">Membrane</keyword>
<dbReference type="OrthoDB" id="6428666at2759"/>
<feature type="transmembrane region" description="Helical" evidence="1">
    <location>
        <begin position="37"/>
        <end position="59"/>
    </location>
</feature>
<dbReference type="Proteomes" id="UP000887116">
    <property type="component" value="Unassembled WGS sequence"/>
</dbReference>
<evidence type="ECO:0000256" key="1">
    <source>
        <dbReference type="SAM" id="Phobius"/>
    </source>
</evidence>
<proteinExistence type="predicted"/>
<dbReference type="EMBL" id="BMAO01027857">
    <property type="protein sequence ID" value="GFR20088.1"/>
    <property type="molecule type" value="Genomic_DNA"/>
</dbReference>
<sequence>MVYIEVYRQHREIRQMTEDLDLIFKKIPKCKIKRKKYTLMALLFSLHIIRICLKLPVYFLDPIAVASHRTFFRSDLVTQYLKLPSSPSFIVLQTCELLFVFMTRFTLSVFVLYYSLTCAYIQVLLQNLIEQLNDVFLCRDLKNLLCVYGDISKYMSTMDTKFSFMVFVTVLVNMIGLFWSGYRLAIHSDISRVYFLSLMTSGIFYLSHQLTIMSSAASTNEMVNKLKHCAQYLPYRFPKHSQEIKSTLKKDFMQDYHLTIWKIYEMNRSLIVASLGTLLTYGILIGNLGREI</sequence>
<feature type="transmembrane region" description="Helical" evidence="1">
    <location>
        <begin position="90"/>
        <end position="116"/>
    </location>
</feature>
<organism evidence="2 3">
    <name type="scientific">Trichonephila clavata</name>
    <name type="common">Joro spider</name>
    <name type="synonym">Nephila clavata</name>
    <dbReference type="NCBI Taxonomy" id="2740835"/>
    <lineage>
        <taxon>Eukaryota</taxon>
        <taxon>Metazoa</taxon>
        <taxon>Ecdysozoa</taxon>
        <taxon>Arthropoda</taxon>
        <taxon>Chelicerata</taxon>
        <taxon>Arachnida</taxon>
        <taxon>Araneae</taxon>
        <taxon>Araneomorphae</taxon>
        <taxon>Entelegynae</taxon>
        <taxon>Araneoidea</taxon>
        <taxon>Nephilidae</taxon>
        <taxon>Trichonephila</taxon>
    </lineage>
</organism>
<gene>
    <name evidence="2" type="primary">AVEN_206490_1</name>
    <name evidence="2" type="ORF">TNCT_37281</name>
</gene>
<evidence type="ECO:0000313" key="2">
    <source>
        <dbReference type="EMBL" id="GFR20088.1"/>
    </source>
</evidence>
<feature type="transmembrane region" description="Helical" evidence="1">
    <location>
        <begin position="194"/>
        <end position="217"/>
    </location>
</feature>
<evidence type="ECO:0000313" key="3">
    <source>
        <dbReference type="Proteomes" id="UP000887116"/>
    </source>
</evidence>
<dbReference type="AlphaFoldDB" id="A0A8X6HCA6"/>
<keyword evidence="1" id="KW-0812">Transmembrane</keyword>
<feature type="transmembrane region" description="Helical" evidence="1">
    <location>
        <begin position="270"/>
        <end position="289"/>
    </location>
</feature>
<keyword evidence="1" id="KW-1133">Transmembrane helix</keyword>
<comment type="caution">
    <text evidence="2">The sequence shown here is derived from an EMBL/GenBank/DDBJ whole genome shotgun (WGS) entry which is preliminary data.</text>
</comment>
<reference evidence="2" key="1">
    <citation type="submission" date="2020-07" db="EMBL/GenBank/DDBJ databases">
        <title>Multicomponent nature underlies the extraordinary mechanical properties of spider dragline silk.</title>
        <authorList>
            <person name="Kono N."/>
            <person name="Nakamura H."/>
            <person name="Mori M."/>
            <person name="Yoshida Y."/>
            <person name="Ohtoshi R."/>
            <person name="Malay A.D."/>
            <person name="Moran D.A.P."/>
            <person name="Tomita M."/>
            <person name="Numata K."/>
            <person name="Arakawa K."/>
        </authorList>
    </citation>
    <scope>NUCLEOTIDE SEQUENCE</scope>
</reference>
<feature type="transmembrane region" description="Helical" evidence="1">
    <location>
        <begin position="162"/>
        <end position="182"/>
    </location>
</feature>